<keyword evidence="1 3" id="KW-0807">Transducer</keyword>
<dbReference type="Pfam" id="PF00015">
    <property type="entry name" value="MCPsignal"/>
    <property type="match status" value="1"/>
</dbReference>
<dbReference type="GO" id="GO:0007165">
    <property type="term" value="P:signal transduction"/>
    <property type="evidence" value="ECO:0007669"/>
    <property type="project" value="UniProtKB-KW"/>
</dbReference>
<evidence type="ECO:0000259" key="5">
    <source>
        <dbReference type="PROSITE" id="PS50111"/>
    </source>
</evidence>
<keyword evidence="4" id="KW-1133">Transmembrane helix</keyword>
<dbReference type="OrthoDB" id="2489132at2"/>
<accession>A0A1I5NP85</accession>
<evidence type="ECO:0000313" key="7">
    <source>
        <dbReference type="EMBL" id="SFP23487.1"/>
    </source>
</evidence>
<feature type="domain" description="Methyl-accepting transducer" evidence="5">
    <location>
        <begin position="295"/>
        <end position="531"/>
    </location>
</feature>
<evidence type="ECO:0000256" key="2">
    <source>
        <dbReference type="ARBA" id="ARBA00029447"/>
    </source>
</evidence>
<name>A0A1I5NP85_9BACT</name>
<dbReference type="GO" id="GO:0016020">
    <property type="term" value="C:membrane"/>
    <property type="evidence" value="ECO:0007669"/>
    <property type="project" value="InterPro"/>
</dbReference>
<evidence type="ECO:0000256" key="4">
    <source>
        <dbReference type="SAM" id="Phobius"/>
    </source>
</evidence>
<dbReference type="PANTHER" id="PTHR32089">
    <property type="entry name" value="METHYL-ACCEPTING CHEMOTAXIS PROTEIN MCPB"/>
    <property type="match status" value="1"/>
</dbReference>
<keyword evidence="4" id="KW-0812">Transmembrane</keyword>
<keyword evidence="8" id="KW-1185">Reference proteome</keyword>
<dbReference type="EMBL" id="FOXB01000011">
    <property type="protein sequence ID" value="SFP23487.1"/>
    <property type="molecule type" value="Genomic_DNA"/>
</dbReference>
<gene>
    <name evidence="7" type="ORF">SAMN05216234_11151</name>
</gene>
<feature type="domain" description="HAMP" evidence="6">
    <location>
        <begin position="239"/>
        <end position="290"/>
    </location>
</feature>
<dbReference type="Proteomes" id="UP000199227">
    <property type="component" value="Unassembled WGS sequence"/>
</dbReference>
<feature type="transmembrane region" description="Helical" evidence="4">
    <location>
        <begin position="7"/>
        <end position="27"/>
    </location>
</feature>
<dbReference type="RefSeq" id="WP_092911897.1">
    <property type="nucleotide sequence ID" value="NZ_FOXB01000011.1"/>
</dbReference>
<evidence type="ECO:0000313" key="8">
    <source>
        <dbReference type="Proteomes" id="UP000199227"/>
    </source>
</evidence>
<dbReference type="AlphaFoldDB" id="A0A1I5NP85"/>
<evidence type="ECO:0000259" key="6">
    <source>
        <dbReference type="PROSITE" id="PS50885"/>
    </source>
</evidence>
<keyword evidence="4" id="KW-0472">Membrane</keyword>
<comment type="similarity">
    <text evidence="2">Belongs to the methyl-accepting chemotaxis (MCP) protein family.</text>
</comment>
<dbReference type="PROSITE" id="PS50885">
    <property type="entry name" value="HAMP"/>
    <property type="match status" value="1"/>
</dbReference>
<dbReference type="SMART" id="SM00283">
    <property type="entry name" value="MA"/>
    <property type="match status" value="1"/>
</dbReference>
<sequence>MHISSKFKILLIVVIVQIAIMLSLGYVTHSKVYDLVIESNVDKARKSAQQLIAMRGYMASIAPYVKFTKDSISHWAATPAYSGGKVAQKLTKTAGFYIKQTSLKYRNPANKPDKYEVEILKKLEKNKMDEFWEIGEYKGERAIRYAKPLYIKKVCLKCHGVPYKDVPEHLYKKLVKDYGNVAFNFKEGDLRGIVSVAVPLKFSEYEIAQIDNTLLIANIIAALLFVAILYISITLMFEKEIIEPAKELSNTLQTHENDLTIELEEKGSDEIRGIVKAVNNFIFSIRDVVRNTKEAVFGTNRIISSIANTTDEINKDIQNQSYTLNSSIKGLKDASKLLSDSSELSNQTLANIEEAHNNIIDVQSSTSNIVVQVQNSSEIGTELAHKMESVRDNAQEIKNIVEVIQEIADQTNLLALNAAIEAARAGEHGRGFAVVADEVRKLAERTQKSLNEINSTINVVVQSVNDVSSDVINNAQDIEHIAEKVAEINSKIANTVSIMKTTTAITNDASKKVENASIVNEKATEDIENVGKLSMENVSKLNKLKQDVMLLNESMKNVLVDVEKFKS</sequence>
<dbReference type="InterPro" id="IPR021796">
    <property type="entry name" value="Tll0287-like_dom"/>
</dbReference>
<feature type="transmembrane region" description="Helical" evidence="4">
    <location>
        <begin position="214"/>
        <end position="237"/>
    </location>
</feature>
<dbReference type="Pfam" id="PF11845">
    <property type="entry name" value="Tll0287-like"/>
    <property type="match status" value="1"/>
</dbReference>
<evidence type="ECO:0000256" key="1">
    <source>
        <dbReference type="ARBA" id="ARBA00023224"/>
    </source>
</evidence>
<dbReference type="SUPFAM" id="SSF58104">
    <property type="entry name" value="Methyl-accepting chemotaxis protein (MCP) signaling domain"/>
    <property type="match status" value="1"/>
</dbReference>
<dbReference type="PROSITE" id="PS50111">
    <property type="entry name" value="CHEMOTAXIS_TRANSDUC_2"/>
    <property type="match status" value="1"/>
</dbReference>
<evidence type="ECO:0000256" key="3">
    <source>
        <dbReference type="PROSITE-ProRule" id="PRU00284"/>
    </source>
</evidence>
<organism evidence="7 8">
    <name type="scientific">Hydrogenimonas thermophila</name>
    <dbReference type="NCBI Taxonomy" id="223786"/>
    <lineage>
        <taxon>Bacteria</taxon>
        <taxon>Pseudomonadati</taxon>
        <taxon>Campylobacterota</taxon>
        <taxon>Epsilonproteobacteria</taxon>
        <taxon>Campylobacterales</taxon>
        <taxon>Hydrogenimonadaceae</taxon>
        <taxon>Hydrogenimonas</taxon>
    </lineage>
</organism>
<dbReference type="PANTHER" id="PTHR32089:SF112">
    <property type="entry name" value="LYSOZYME-LIKE PROTEIN-RELATED"/>
    <property type="match status" value="1"/>
</dbReference>
<reference evidence="7 8" key="1">
    <citation type="submission" date="2016-10" db="EMBL/GenBank/DDBJ databases">
        <authorList>
            <person name="de Groot N.N."/>
        </authorList>
    </citation>
    <scope>NUCLEOTIDE SEQUENCE [LARGE SCALE GENOMIC DNA]</scope>
    <source>
        <strain evidence="7 8">EP1-55-1</strain>
    </source>
</reference>
<dbReference type="Gene3D" id="1.10.287.950">
    <property type="entry name" value="Methyl-accepting chemotaxis protein"/>
    <property type="match status" value="1"/>
</dbReference>
<proteinExistence type="inferred from homology"/>
<dbReference type="STRING" id="223786.SAMN05216234_11151"/>
<protein>
    <submittedName>
        <fullName evidence="7">Methyl-accepting chemotaxis protein</fullName>
    </submittedName>
</protein>
<dbReference type="InterPro" id="IPR003660">
    <property type="entry name" value="HAMP_dom"/>
</dbReference>
<dbReference type="InterPro" id="IPR004089">
    <property type="entry name" value="MCPsignal_dom"/>
</dbReference>